<dbReference type="SMART" id="SM00220">
    <property type="entry name" value="S_TKc"/>
    <property type="match status" value="1"/>
</dbReference>
<keyword evidence="6" id="KW-0067">ATP-binding</keyword>
<evidence type="ECO:0000313" key="11">
    <source>
        <dbReference type="Proteomes" id="UP001310594"/>
    </source>
</evidence>
<evidence type="ECO:0000256" key="4">
    <source>
        <dbReference type="ARBA" id="ARBA00022741"/>
    </source>
</evidence>
<accession>A0AAN7W6Q9</accession>
<comment type="catalytic activity">
    <reaction evidence="8">
        <text>L-seryl-[protein] + ATP = O-phospho-L-seryl-[protein] + ADP + H(+)</text>
        <dbReference type="Rhea" id="RHEA:17989"/>
        <dbReference type="Rhea" id="RHEA-COMP:9863"/>
        <dbReference type="Rhea" id="RHEA-COMP:11604"/>
        <dbReference type="ChEBI" id="CHEBI:15378"/>
        <dbReference type="ChEBI" id="CHEBI:29999"/>
        <dbReference type="ChEBI" id="CHEBI:30616"/>
        <dbReference type="ChEBI" id="CHEBI:83421"/>
        <dbReference type="ChEBI" id="CHEBI:456216"/>
        <dbReference type="EC" id="2.7.11.1"/>
    </reaction>
</comment>
<dbReference type="Proteomes" id="UP001310594">
    <property type="component" value="Unassembled WGS sequence"/>
</dbReference>
<keyword evidence="3" id="KW-0808">Transferase</keyword>
<dbReference type="AlphaFoldDB" id="A0AAN7W6Q9"/>
<dbReference type="EMBL" id="JAVRQU010000007">
    <property type="protein sequence ID" value="KAK5700670.1"/>
    <property type="molecule type" value="Genomic_DNA"/>
</dbReference>
<dbReference type="GO" id="GO:0050684">
    <property type="term" value="P:regulation of mRNA processing"/>
    <property type="evidence" value="ECO:0007669"/>
    <property type="project" value="TreeGrafter"/>
</dbReference>
<dbReference type="GO" id="GO:0005524">
    <property type="term" value="F:ATP binding"/>
    <property type="evidence" value="ECO:0007669"/>
    <property type="project" value="UniProtKB-KW"/>
</dbReference>
<dbReference type="InterPro" id="IPR011009">
    <property type="entry name" value="Kinase-like_dom_sf"/>
</dbReference>
<dbReference type="GO" id="GO:0000245">
    <property type="term" value="P:spliceosomal complex assembly"/>
    <property type="evidence" value="ECO:0007669"/>
    <property type="project" value="TreeGrafter"/>
</dbReference>
<evidence type="ECO:0000256" key="6">
    <source>
        <dbReference type="ARBA" id="ARBA00022840"/>
    </source>
</evidence>
<dbReference type="SUPFAM" id="SSF56112">
    <property type="entry name" value="Protein kinase-like (PK-like)"/>
    <property type="match status" value="1"/>
</dbReference>
<dbReference type="Gene3D" id="3.30.200.20">
    <property type="entry name" value="Phosphorylase Kinase, domain 1"/>
    <property type="match status" value="1"/>
</dbReference>
<protein>
    <recommendedName>
        <fullName evidence="1">non-specific serine/threonine protein kinase</fullName>
        <ecNumber evidence="1">2.7.11.1</ecNumber>
    </recommendedName>
</protein>
<dbReference type="GO" id="GO:0004674">
    <property type="term" value="F:protein serine/threonine kinase activity"/>
    <property type="evidence" value="ECO:0007669"/>
    <property type="project" value="UniProtKB-KW"/>
</dbReference>
<dbReference type="PROSITE" id="PS50011">
    <property type="entry name" value="PROTEIN_KINASE_DOM"/>
    <property type="match status" value="1"/>
</dbReference>
<evidence type="ECO:0000313" key="10">
    <source>
        <dbReference type="EMBL" id="KAK5700670.1"/>
    </source>
</evidence>
<evidence type="ECO:0000256" key="5">
    <source>
        <dbReference type="ARBA" id="ARBA00022777"/>
    </source>
</evidence>
<dbReference type="Pfam" id="PF00069">
    <property type="entry name" value="Pkinase"/>
    <property type="match status" value="2"/>
</dbReference>
<dbReference type="EC" id="2.7.11.1" evidence="1"/>
<organism evidence="10 11">
    <name type="scientific">Elasticomyces elasticus</name>
    <dbReference type="NCBI Taxonomy" id="574655"/>
    <lineage>
        <taxon>Eukaryota</taxon>
        <taxon>Fungi</taxon>
        <taxon>Dikarya</taxon>
        <taxon>Ascomycota</taxon>
        <taxon>Pezizomycotina</taxon>
        <taxon>Dothideomycetes</taxon>
        <taxon>Dothideomycetidae</taxon>
        <taxon>Mycosphaerellales</taxon>
        <taxon>Teratosphaeriaceae</taxon>
        <taxon>Elasticomyces</taxon>
    </lineage>
</organism>
<feature type="domain" description="Protein kinase" evidence="9">
    <location>
        <begin position="55"/>
        <end position="415"/>
    </location>
</feature>
<dbReference type="Gene3D" id="1.10.510.10">
    <property type="entry name" value="Transferase(Phosphotransferase) domain 1"/>
    <property type="match status" value="1"/>
</dbReference>
<sequence length="416" mass="47587">MFGLILSCFRQLPWPPSSAEAPEIDDDELTQEENSRTPLSCYYPMRVGEVLDHRYQITAKLGCGSRSTVWLARDLHRWRWQSAEYVSIKVTITSGSEDSQIDLDELRLLDRITNANKAYWSYACVRSLLDHFYIHGPAGRHLCMVFTPLREPLGLAKYHWENEKISLALLKVIAQQLLGGLDYLHSQCQVIHCDISDNNVILSIAEEVRNKIPDDISKDEWMDPSPVKHLADRTLYSARHDFGPLYPNIGGIVITDFDQSVGGEVDWDRNHDCQPEGLTAPEVILRVGFSYSADIWNLGALLCGMVEGKPLFDDASRKEHGTEFSEALSFARMIAILGPPPQALLDRGERVADFYDEEKRFKFPELIPKDCSFETFFTRVEGEDKEKLIAFAKRMLKWLPEERETAKELLGDEWMQ</sequence>
<reference evidence="10" key="1">
    <citation type="submission" date="2023-08" db="EMBL/GenBank/DDBJ databases">
        <title>Black Yeasts Isolated from many extreme environments.</title>
        <authorList>
            <person name="Coleine C."/>
            <person name="Stajich J.E."/>
            <person name="Selbmann L."/>
        </authorList>
    </citation>
    <scope>NUCLEOTIDE SEQUENCE</scope>
    <source>
        <strain evidence="10">CCFEE 5810</strain>
    </source>
</reference>
<dbReference type="PANTHER" id="PTHR47634:SF9">
    <property type="entry name" value="PROTEIN KINASE DOMAIN-CONTAINING PROTEIN-RELATED"/>
    <property type="match status" value="1"/>
</dbReference>
<gene>
    <name evidence="10" type="ORF">LTR97_005187</name>
</gene>
<comment type="catalytic activity">
    <reaction evidence="7">
        <text>L-threonyl-[protein] + ATP = O-phospho-L-threonyl-[protein] + ADP + H(+)</text>
        <dbReference type="Rhea" id="RHEA:46608"/>
        <dbReference type="Rhea" id="RHEA-COMP:11060"/>
        <dbReference type="Rhea" id="RHEA-COMP:11605"/>
        <dbReference type="ChEBI" id="CHEBI:15378"/>
        <dbReference type="ChEBI" id="CHEBI:30013"/>
        <dbReference type="ChEBI" id="CHEBI:30616"/>
        <dbReference type="ChEBI" id="CHEBI:61977"/>
        <dbReference type="ChEBI" id="CHEBI:456216"/>
        <dbReference type="EC" id="2.7.11.1"/>
    </reaction>
</comment>
<evidence type="ECO:0000259" key="9">
    <source>
        <dbReference type="PROSITE" id="PS50011"/>
    </source>
</evidence>
<keyword evidence="4" id="KW-0547">Nucleotide-binding</keyword>
<evidence type="ECO:0000256" key="7">
    <source>
        <dbReference type="ARBA" id="ARBA00047899"/>
    </source>
</evidence>
<evidence type="ECO:0000256" key="8">
    <source>
        <dbReference type="ARBA" id="ARBA00048679"/>
    </source>
</evidence>
<name>A0AAN7W6Q9_9PEZI</name>
<keyword evidence="5" id="KW-0418">Kinase</keyword>
<evidence type="ECO:0000256" key="1">
    <source>
        <dbReference type="ARBA" id="ARBA00012513"/>
    </source>
</evidence>
<keyword evidence="2" id="KW-0723">Serine/threonine-protein kinase</keyword>
<dbReference type="InterPro" id="IPR051334">
    <property type="entry name" value="SRPK"/>
</dbReference>
<proteinExistence type="predicted"/>
<dbReference type="InterPro" id="IPR000719">
    <property type="entry name" value="Prot_kinase_dom"/>
</dbReference>
<comment type="caution">
    <text evidence="10">The sequence shown here is derived from an EMBL/GenBank/DDBJ whole genome shotgun (WGS) entry which is preliminary data.</text>
</comment>
<dbReference type="PANTHER" id="PTHR47634">
    <property type="entry name" value="PROTEIN KINASE DOMAIN-CONTAINING PROTEIN-RELATED"/>
    <property type="match status" value="1"/>
</dbReference>
<evidence type="ECO:0000256" key="2">
    <source>
        <dbReference type="ARBA" id="ARBA00022527"/>
    </source>
</evidence>
<evidence type="ECO:0000256" key="3">
    <source>
        <dbReference type="ARBA" id="ARBA00022679"/>
    </source>
</evidence>